<keyword evidence="2" id="KW-1185">Reference proteome</keyword>
<dbReference type="Proteomes" id="UP000683360">
    <property type="component" value="Unassembled WGS sequence"/>
</dbReference>
<dbReference type="OrthoDB" id="6196156at2759"/>
<reference evidence="1" key="1">
    <citation type="submission" date="2021-03" db="EMBL/GenBank/DDBJ databases">
        <authorList>
            <person name="Bekaert M."/>
        </authorList>
    </citation>
    <scope>NUCLEOTIDE SEQUENCE</scope>
</reference>
<name>A0A8S3QUY5_MYTED</name>
<sequence>MIASIIDTAGDDFLNTMFVLTVDDIRENAENNYESFGFIIPEDLLEKYIEKWINSVKTADSVKECMDVNRPLMNAKFCSAVRNYMRQLDKEKIAFIIDTTEDDFLNTMFVMKEEDINDNSRNTFECFGIVITDDLIQKYIKSWLGKVSCANSVKEYMNANRPSMDVSFRSVFRTYLRQLEKEEIGNFILRGDVDFVNKMFVMTEEDIQENAENKYEYFGIVIT</sequence>
<dbReference type="AlphaFoldDB" id="A0A8S3QUY5"/>
<proteinExistence type="predicted"/>
<evidence type="ECO:0000313" key="2">
    <source>
        <dbReference type="Proteomes" id="UP000683360"/>
    </source>
</evidence>
<evidence type="ECO:0000313" key="1">
    <source>
        <dbReference type="EMBL" id="CAG2198728.1"/>
    </source>
</evidence>
<comment type="caution">
    <text evidence="1">The sequence shown here is derived from an EMBL/GenBank/DDBJ whole genome shotgun (WGS) entry which is preliminary data.</text>
</comment>
<gene>
    <name evidence="1" type="ORF">MEDL_13464</name>
</gene>
<accession>A0A8S3QUY5</accession>
<dbReference type="EMBL" id="CAJPWZ010000697">
    <property type="protein sequence ID" value="CAG2198728.1"/>
    <property type="molecule type" value="Genomic_DNA"/>
</dbReference>
<protein>
    <submittedName>
        <fullName evidence="1">Uncharacterized protein</fullName>
    </submittedName>
</protein>
<organism evidence="1 2">
    <name type="scientific">Mytilus edulis</name>
    <name type="common">Blue mussel</name>
    <dbReference type="NCBI Taxonomy" id="6550"/>
    <lineage>
        <taxon>Eukaryota</taxon>
        <taxon>Metazoa</taxon>
        <taxon>Spiralia</taxon>
        <taxon>Lophotrochozoa</taxon>
        <taxon>Mollusca</taxon>
        <taxon>Bivalvia</taxon>
        <taxon>Autobranchia</taxon>
        <taxon>Pteriomorphia</taxon>
        <taxon>Mytilida</taxon>
        <taxon>Mytiloidea</taxon>
        <taxon>Mytilidae</taxon>
        <taxon>Mytilinae</taxon>
        <taxon>Mytilus</taxon>
    </lineage>
</organism>